<gene>
    <name evidence="2" type="ORF">SNE40_020593</name>
</gene>
<accession>A0AAN8PFV0</accession>
<keyword evidence="3" id="KW-1185">Reference proteome</keyword>
<feature type="compositionally biased region" description="Basic and acidic residues" evidence="1">
    <location>
        <begin position="1"/>
        <end position="16"/>
    </location>
</feature>
<feature type="compositionally biased region" description="Polar residues" evidence="1">
    <location>
        <begin position="81"/>
        <end position="105"/>
    </location>
</feature>
<evidence type="ECO:0000313" key="3">
    <source>
        <dbReference type="Proteomes" id="UP001347796"/>
    </source>
</evidence>
<proteinExistence type="predicted"/>
<comment type="caution">
    <text evidence="2">The sequence shown here is derived from an EMBL/GenBank/DDBJ whole genome shotgun (WGS) entry which is preliminary data.</text>
</comment>
<dbReference type="Proteomes" id="UP001347796">
    <property type="component" value="Unassembled WGS sequence"/>
</dbReference>
<evidence type="ECO:0000256" key="1">
    <source>
        <dbReference type="SAM" id="MobiDB-lite"/>
    </source>
</evidence>
<feature type="region of interest" description="Disordered" evidence="1">
    <location>
        <begin position="1"/>
        <end position="120"/>
    </location>
</feature>
<protein>
    <submittedName>
        <fullName evidence="2">Uncharacterized protein</fullName>
    </submittedName>
</protein>
<feature type="compositionally biased region" description="Basic and acidic residues" evidence="1">
    <location>
        <begin position="106"/>
        <end position="120"/>
    </location>
</feature>
<feature type="compositionally biased region" description="Basic and acidic residues" evidence="1">
    <location>
        <begin position="62"/>
        <end position="80"/>
    </location>
</feature>
<evidence type="ECO:0000313" key="2">
    <source>
        <dbReference type="EMBL" id="KAK6169560.1"/>
    </source>
</evidence>
<reference evidence="2 3" key="1">
    <citation type="submission" date="2024-01" db="EMBL/GenBank/DDBJ databases">
        <title>The genome of the rayed Mediterranean limpet Patella caerulea (Linnaeus, 1758).</title>
        <authorList>
            <person name="Anh-Thu Weber A."/>
            <person name="Halstead-Nussloch G."/>
        </authorList>
    </citation>
    <scope>NUCLEOTIDE SEQUENCE [LARGE SCALE GENOMIC DNA]</scope>
    <source>
        <strain evidence="2">AATW-2023a</strain>
        <tissue evidence="2">Whole specimen</tissue>
    </source>
</reference>
<name>A0AAN8PFV0_PATCE</name>
<sequence>MGQKQISEEDHNRPDHTVNSSGRPEHDYTGLVNLNGPDTVNKSGPEHDYTDLVNRNGSDTSNKSELEHSAVPNETEHDDITTSNPTQVRTESSTYDNSKNTITNENEQHAKDNAYLRIID</sequence>
<organism evidence="2 3">
    <name type="scientific">Patella caerulea</name>
    <name type="common">Rayed Mediterranean limpet</name>
    <dbReference type="NCBI Taxonomy" id="87958"/>
    <lineage>
        <taxon>Eukaryota</taxon>
        <taxon>Metazoa</taxon>
        <taxon>Spiralia</taxon>
        <taxon>Lophotrochozoa</taxon>
        <taxon>Mollusca</taxon>
        <taxon>Gastropoda</taxon>
        <taxon>Patellogastropoda</taxon>
        <taxon>Patelloidea</taxon>
        <taxon>Patellidae</taxon>
        <taxon>Patella</taxon>
    </lineage>
</organism>
<dbReference type="AlphaFoldDB" id="A0AAN8PFV0"/>
<dbReference type="EMBL" id="JAZGQO010000015">
    <property type="protein sequence ID" value="KAK6169560.1"/>
    <property type="molecule type" value="Genomic_DNA"/>
</dbReference>